<dbReference type="RefSeq" id="WP_348706883.1">
    <property type="nucleotide sequence ID" value="NZ_CAXIYA010000039.1"/>
</dbReference>
<reference evidence="1 2" key="1">
    <citation type="submission" date="2024-05" db="EMBL/GenBank/DDBJ databases">
        <authorList>
            <person name="Duchaud E."/>
        </authorList>
    </citation>
    <scope>NUCLEOTIDE SEQUENCE [LARGE SCALE GENOMIC DNA]</scope>
    <source>
        <strain evidence="1">Ena-SAMPLE-TAB-13-05-2024-13:56:06:370-140305</strain>
    </source>
</reference>
<dbReference type="Proteomes" id="UP001497602">
    <property type="component" value="Unassembled WGS sequence"/>
</dbReference>
<dbReference type="EMBL" id="CAXJRC010000011">
    <property type="protein sequence ID" value="CAL2105954.1"/>
    <property type="molecule type" value="Genomic_DNA"/>
</dbReference>
<keyword evidence="2" id="KW-1185">Reference proteome</keyword>
<comment type="caution">
    <text evidence="1">The sequence shown here is derived from an EMBL/GenBank/DDBJ whole genome shotgun (WGS) entry which is preliminary data.</text>
</comment>
<organism evidence="1 2">
    <name type="scientific">Tenacibaculum vairaonense</name>
    <dbReference type="NCBI Taxonomy" id="3137860"/>
    <lineage>
        <taxon>Bacteria</taxon>
        <taxon>Pseudomonadati</taxon>
        <taxon>Bacteroidota</taxon>
        <taxon>Flavobacteriia</taxon>
        <taxon>Flavobacteriales</taxon>
        <taxon>Flavobacteriaceae</taxon>
        <taxon>Tenacibaculum</taxon>
    </lineage>
</organism>
<proteinExistence type="predicted"/>
<evidence type="ECO:0000313" key="1">
    <source>
        <dbReference type="EMBL" id="CAL2105954.1"/>
    </source>
</evidence>
<sequence>MKTLISELFFNANLCAKPNEILQDLNFEFSHHSSEMIGNPHHSYTVNLLKHPIIKTLKKGELRVNFDEVNNTYSFLELVLVIEFNTIQDLSNEYTTLSENLKSKPIKFSEETTQSANLITFLVNKENNTAVSLFAQKTNTPLLTITYSRNH</sequence>
<evidence type="ECO:0000313" key="2">
    <source>
        <dbReference type="Proteomes" id="UP001497602"/>
    </source>
</evidence>
<accession>A0ABP1FBV5</accession>
<name>A0ABP1FBV5_9FLAO</name>
<protein>
    <submittedName>
        <fullName evidence="1">Uncharacterized protein</fullName>
    </submittedName>
</protein>
<gene>
    <name evidence="1" type="ORF">T190115A13A_10110</name>
</gene>